<dbReference type="RefSeq" id="WP_115179876.1">
    <property type="nucleotide sequence ID" value="NZ_UGHY01000002.1"/>
</dbReference>
<protein>
    <submittedName>
        <fullName evidence="3">Hnh endonuclease</fullName>
    </submittedName>
</protein>
<keyword evidence="3" id="KW-0255">Endonuclease</keyword>
<dbReference type="PANTHER" id="PTHR39639:SF1">
    <property type="entry name" value="DUF262 DOMAIN-CONTAINING PROTEIN"/>
    <property type="match status" value="1"/>
</dbReference>
<evidence type="ECO:0000259" key="1">
    <source>
        <dbReference type="Pfam" id="PF01844"/>
    </source>
</evidence>
<dbReference type="EMBL" id="UGHY01000002">
    <property type="protein sequence ID" value="STP03464.1"/>
    <property type="molecule type" value="Genomic_DNA"/>
</dbReference>
<dbReference type="Pfam" id="PF01844">
    <property type="entry name" value="HNH"/>
    <property type="match status" value="1"/>
</dbReference>
<evidence type="ECO:0000259" key="2">
    <source>
        <dbReference type="Pfam" id="PF03235"/>
    </source>
</evidence>
<dbReference type="GO" id="GO:0008270">
    <property type="term" value="F:zinc ion binding"/>
    <property type="evidence" value="ECO:0007669"/>
    <property type="project" value="InterPro"/>
</dbReference>
<dbReference type="GO" id="GO:0004519">
    <property type="term" value="F:endonuclease activity"/>
    <property type="evidence" value="ECO:0007669"/>
    <property type="project" value="UniProtKB-KW"/>
</dbReference>
<dbReference type="InterPro" id="IPR003615">
    <property type="entry name" value="HNH_nuc"/>
</dbReference>
<keyword evidence="3" id="KW-0540">Nuclease</keyword>
<dbReference type="Proteomes" id="UP000254186">
    <property type="component" value="Unassembled WGS sequence"/>
</dbReference>
<dbReference type="GO" id="GO:0003676">
    <property type="term" value="F:nucleic acid binding"/>
    <property type="evidence" value="ECO:0007669"/>
    <property type="project" value="InterPro"/>
</dbReference>
<feature type="domain" description="HNH" evidence="1">
    <location>
        <begin position="333"/>
        <end position="386"/>
    </location>
</feature>
<evidence type="ECO:0000313" key="3">
    <source>
        <dbReference type="EMBL" id="STP03464.1"/>
    </source>
</evidence>
<gene>
    <name evidence="3" type="ORF">NCTC10672_00783</name>
</gene>
<dbReference type="Gene3D" id="1.10.30.50">
    <property type="match status" value="1"/>
</dbReference>
<dbReference type="PANTHER" id="PTHR39639">
    <property type="entry name" value="CHROMOSOME 16, WHOLE GENOME SHOTGUN SEQUENCE"/>
    <property type="match status" value="1"/>
</dbReference>
<feature type="domain" description="GmrSD restriction endonucleases N-terminal" evidence="2">
    <location>
        <begin position="36"/>
        <end position="162"/>
    </location>
</feature>
<dbReference type="AlphaFoldDB" id="A0A377JGW4"/>
<organism evidence="3 4">
    <name type="scientific">Haemophilus parainfluenzae</name>
    <dbReference type="NCBI Taxonomy" id="729"/>
    <lineage>
        <taxon>Bacteria</taxon>
        <taxon>Pseudomonadati</taxon>
        <taxon>Pseudomonadota</taxon>
        <taxon>Gammaproteobacteria</taxon>
        <taxon>Pasteurellales</taxon>
        <taxon>Pasteurellaceae</taxon>
        <taxon>Haemophilus</taxon>
    </lineage>
</organism>
<dbReference type="CDD" id="cd00085">
    <property type="entry name" value="HNHc"/>
    <property type="match status" value="1"/>
</dbReference>
<proteinExistence type="predicted"/>
<accession>A0A377JGW4</accession>
<name>A0A377JGW4_HAEPA</name>
<keyword evidence="3" id="KW-0378">Hydrolase</keyword>
<dbReference type="InterPro" id="IPR004919">
    <property type="entry name" value="GmrSD_N"/>
</dbReference>
<sequence>MKTNLNTSITIQQLCDGFVYNELEGKGLFGLSGKLTIQPEYQRSYIYNDGKKDVAVIQSILNGYPLGLIYFNQTDDGNFEVLDGQQRITSIGRFVTNKFSIVFNGIENTFDSLPKDQQEKILNTTILVYECYGTESEIKQWFKTINIVGVPLNEQELRNAIYSGIFVTKAKEWFSNSRNTNIQKWNAYIKGDVKRQEILECALGWVSCGDIDGYMAKHRTDNNIDELKAYFESVIDWINTTFSEVKKDMCGLEWGRLYKTYKDKPYSPSKLKDEINKLYFDENVTNRKGIWEFVLGDSSNTRLLNIRIFDDKIKKQAYRIQTDKAKQQGISNCPLCANGDNANKTRIWALKEMEADHVSAWSKGGDSTLENCEMLCLTHNRIKGNK</sequence>
<evidence type="ECO:0000313" key="4">
    <source>
        <dbReference type="Proteomes" id="UP000254186"/>
    </source>
</evidence>
<dbReference type="InterPro" id="IPR002711">
    <property type="entry name" value="HNH"/>
</dbReference>
<dbReference type="Pfam" id="PF03235">
    <property type="entry name" value="GmrSD_N"/>
    <property type="match status" value="1"/>
</dbReference>
<reference evidence="3 4" key="1">
    <citation type="submission" date="2018-06" db="EMBL/GenBank/DDBJ databases">
        <authorList>
            <consortium name="Pathogen Informatics"/>
            <person name="Doyle S."/>
        </authorList>
    </citation>
    <scope>NUCLEOTIDE SEQUENCE [LARGE SCALE GENOMIC DNA]</scope>
    <source>
        <strain evidence="3 4">NCTC10672</strain>
    </source>
</reference>